<feature type="transmembrane region" description="Helical" evidence="1">
    <location>
        <begin position="12"/>
        <end position="32"/>
    </location>
</feature>
<sequence length="241" mass="26163">MIKSVSKLITGIIIFVVVILLAGGYLGIVPGLSSVFGSDKPRDLGIVFAPGDTLAAQSKTGVKLMALPKETAISESIKFEGKKDVTFEMTSQELSALANNRPWKYYPFSQVQIRVNADSSVEAAGLVDITTLYSYVQALGYEEKLVQEAIQKLPYSPESMPFYIAGKGFVVNNDISLEVNKLEVGRIEVPKEFVSEAKVLVIDALETFMDKVSGFNAESIQVSDGKVHFKGTVPETEATVN</sequence>
<keyword evidence="1" id="KW-0812">Transmembrane</keyword>
<protein>
    <submittedName>
        <fullName evidence="2">Uncharacterized protein</fullName>
    </submittedName>
</protein>
<evidence type="ECO:0000256" key="1">
    <source>
        <dbReference type="SAM" id="Phobius"/>
    </source>
</evidence>
<dbReference type="Proteomes" id="UP000176614">
    <property type="component" value="Unassembled WGS sequence"/>
</dbReference>
<organism evidence="2 3">
    <name type="scientific">candidate division WWE3 bacterium RIFOXYA2_FULL_46_9</name>
    <dbReference type="NCBI Taxonomy" id="1802636"/>
    <lineage>
        <taxon>Bacteria</taxon>
        <taxon>Katanobacteria</taxon>
    </lineage>
</organism>
<accession>A0A1F4W2V2</accession>
<proteinExistence type="predicted"/>
<dbReference type="AlphaFoldDB" id="A0A1F4W2V2"/>
<keyword evidence="1" id="KW-1133">Transmembrane helix</keyword>
<name>A0A1F4W2V2_UNCKA</name>
<dbReference type="EMBL" id="MEVT01000005">
    <property type="protein sequence ID" value="OGC63598.1"/>
    <property type="molecule type" value="Genomic_DNA"/>
</dbReference>
<gene>
    <name evidence="2" type="ORF">A2264_04495</name>
</gene>
<reference evidence="2 3" key="1">
    <citation type="journal article" date="2016" name="Nat. Commun.">
        <title>Thousands of microbial genomes shed light on interconnected biogeochemical processes in an aquifer system.</title>
        <authorList>
            <person name="Anantharaman K."/>
            <person name="Brown C.T."/>
            <person name="Hug L.A."/>
            <person name="Sharon I."/>
            <person name="Castelle C.J."/>
            <person name="Probst A.J."/>
            <person name="Thomas B.C."/>
            <person name="Singh A."/>
            <person name="Wilkins M.J."/>
            <person name="Karaoz U."/>
            <person name="Brodie E.L."/>
            <person name="Williams K.H."/>
            <person name="Hubbard S.S."/>
            <person name="Banfield J.F."/>
        </authorList>
    </citation>
    <scope>NUCLEOTIDE SEQUENCE [LARGE SCALE GENOMIC DNA]</scope>
</reference>
<comment type="caution">
    <text evidence="2">The sequence shown here is derived from an EMBL/GenBank/DDBJ whole genome shotgun (WGS) entry which is preliminary data.</text>
</comment>
<keyword evidence="1" id="KW-0472">Membrane</keyword>
<evidence type="ECO:0000313" key="2">
    <source>
        <dbReference type="EMBL" id="OGC63598.1"/>
    </source>
</evidence>
<evidence type="ECO:0000313" key="3">
    <source>
        <dbReference type="Proteomes" id="UP000176614"/>
    </source>
</evidence>